<dbReference type="InterPro" id="IPR027417">
    <property type="entry name" value="P-loop_NTPase"/>
</dbReference>
<keyword evidence="1" id="KW-0808">Transferase</keyword>
<accession>A0A1I0DY25</accession>
<dbReference type="SUPFAM" id="SSF52540">
    <property type="entry name" value="P-loop containing nucleoside triphosphate hydrolases"/>
    <property type="match status" value="1"/>
</dbReference>
<organism evidence="1 2">
    <name type="scientific">Marinobacter segnicrescens</name>
    <dbReference type="NCBI Taxonomy" id="430453"/>
    <lineage>
        <taxon>Bacteria</taxon>
        <taxon>Pseudomonadati</taxon>
        <taxon>Pseudomonadota</taxon>
        <taxon>Gammaproteobacteria</taxon>
        <taxon>Pseudomonadales</taxon>
        <taxon>Marinobacteraceae</taxon>
        <taxon>Marinobacter</taxon>
    </lineage>
</organism>
<dbReference type="EMBL" id="FOHZ01000008">
    <property type="protein sequence ID" value="SET36931.1"/>
    <property type="molecule type" value="Genomic_DNA"/>
</dbReference>
<evidence type="ECO:0000313" key="1">
    <source>
        <dbReference type="EMBL" id="SET36931.1"/>
    </source>
</evidence>
<dbReference type="AlphaFoldDB" id="A0A1I0DY25"/>
<sequence length="309" mass="34935">MTTSPPLPLNILVAGIYWSGSGAVVDYLKGHPDCVVPRGEFTDFKRQGRIGSMLEAASGKEARQLARRMWLETALGKLPAAAWKQRKVSAPSELPLKEQVFHNRLKLEYLKQYRAHLAAGGAPSDDSVWNQWLQALGARLAGNHKAVVWNQPIWVGKHEACWPGVFSPYRLVVVHRDPQDQFAEVVRQGKIGKRKSDPAFDDSEQDDIAYVLKGIAAKLEHLKALEQTLPMGHLLTVNFETFVKDHSREAERITRYLGLENRQGNDAPFDPSQSIKNIGIGQEEKIQSMLKPYRPLVDRLYELREQLRE</sequence>
<dbReference type="GO" id="GO:0016740">
    <property type="term" value="F:transferase activity"/>
    <property type="evidence" value="ECO:0007669"/>
    <property type="project" value="UniProtKB-KW"/>
</dbReference>
<name>A0A1I0DY25_9GAMM</name>
<dbReference type="RefSeq" id="WP_091851219.1">
    <property type="nucleotide sequence ID" value="NZ_FOHZ01000008.1"/>
</dbReference>
<dbReference type="Gene3D" id="3.40.50.300">
    <property type="entry name" value="P-loop containing nucleotide triphosphate hydrolases"/>
    <property type="match status" value="1"/>
</dbReference>
<gene>
    <name evidence="1" type="ORF">SAMN04487962_10873</name>
</gene>
<evidence type="ECO:0000313" key="2">
    <source>
        <dbReference type="Proteomes" id="UP000198762"/>
    </source>
</evidence>
<dbReference type="Pfam" id="PF13469">
    <property type="entry name" value="Sulfotransfer_3"/>
    <property type="match status" value="1"/>
</dbReference>
<dbReference type="Proteomes" id="UP000198762">
    <property type="component" value="Unassembled WGS sequence"/>
</dbReference>
<reference evidence="2" key="1">
    <citation type="submission" date="2016-10" db="EMBL/GenBank/DDBJ databases">
        <authorList>
            <person name="Varghese N."/>
            <person name="Submissions S."/>
        </authorList>
    </citation>
    <scope>NUCLEOTIDE SEQUENCE [LARGE SCALE GENOMIC DNA]</scope>
    <source>
        <strain evidence="2">CGMCC 1.6489</strain>
    </source>
</reference>
<keyword evidence="2" id="KW-1185">Reference proteome</keyword>
<protein>
    <submittedName>
        <fullName evidence="1">Sulfotransferase family protein</fullName>
    </submittedName>
</protein>
<proteinExistence type="predicted"/>
<dbReference type="OrthoDB" id="6358439at2"/>
<dbReference type="STRING" id="430453.SAMN04487962_10873"/>